<dbReference type="InterPro" id="IPR021109">
    <property type="entry name" value="Peptidase_aspartic_dom_sf"/>
</dbReference>
<dbReference type="SUPFAM" id="SSF50630">
    <property type="entry name" value="Acid proteases"/>
    <property type="match status" value="2"/>
</dbReference>
<dbReference type="GO" id="GO:0004190">
    <property type="term" value="F:aspartic-type endopeptidase activity"/>
    <property type="evidence" value="ECO:0007669"/>
    <property type="project" value="InterPro"/>
</dbReference>
<organism evidence="2 3">
    <name type="scientific">Nitrospirillum amazonense</name>
    <dbReference type="NCBI Taxonomy" id="28077"/>
    <lineage>
        <taxon>Bacteria</taxon>
        <taxon>Pseudomonadati</taxon>
        <taxon>Pseudomonadota</taxon>
        <taxon>Alphaproteobacteria</taxon>
        <taxon>Rhodospirillales</taxon>
        <taxon>Azospirillaceae</taxon>
        <taxon>Nitrospirillum</taxon>
    </lineage>
</organism>
<evidence type="ECO:0000256" key="1">
    <source>
        <dbReference type="SAM" id="MobiDB-lite"/>
    </source>
</evidence>
<dbReference type="PROSITE" id="PS00141">
    <property type="entry name" value="ASP_PROTEASE"/>
    <property type="match status" value="1"/>
</dbReference>
<dbReference type="PANTHER" id="PTHR12917">
    <property type="entry name" value="ASPARTYL PROTEASE DDI-RELATED"/>
    <property type="match status" value="1"/>
</dbReference>
<dbReference type="InterPro" id="IPR001969">
    <property type="entry name" value="Aspartic_peptidase_AS"/>
</dbReference>
<dbReference type="EMBL" id="VITV01000001">
    <property type="protein sequence ID" value="TWB82518.1"/>
    <property type="molecule type" value="Genomic_DNA"/>
</dbReference>
<dbReference type="InterPro" id="IPR034122">
    <property type="entry name" value="Retropepsin-like_bacterial"/>
</dbReference>
<dbReference type="GO" id="GO:0006508">
    <property type="term" value="P:proteolysis"/>
    <property type="evidence" value="ECO:0007669"/>
    <property type="project" value="UniProtKB-KW"/>
</dbReference>
<evidence type="ECO:0000313" key="3">
    <source>
        <dbReference type="Proteomes" id="UP000320516"/>
    </source>
</evidence>
<reference evidence="2 3" key="1">
    <citation type="submission" date="2019-06" db="EMBL/GenBank/DDBJ databases">
        <title>Genomic Encyclopedia of Type Strains, Phase IV (KMG-V): Genome sequencing to study the core and pangenomes of soil and plant-associated prokaryotes.</title>
        <authorList>
            <person name="Whitman W."/>
        </authorList>
    </citation>
    <scope>NUCLEOTIDE SEQUENCE [LARGE SCALE GENOMIC DNA]</scope>
    <source>
        <strain evidence="2 3">BR 12005</strain>
    </source>
</reference>
<gene>
    <name evidence="2" type="ORF">FBZ87_101222</name>
</gene>
<feature type="region of interest" description="Disordered" evidence="1">
    <location>
        <begin position="325"/>
        <end position="344"/>
    </location>
</feature>
<dbReference type="AlphaFoldDB" id="A0A560KGU8"/>
<dbReference type="CDD" id="cd05483">
    <property type="entry name" value="retropepsin_like_bacteria"/>
    <property type="match status" value="1"/>
</dbReference>
<protein>
    <submittedName>
        <fullName evidence="2">Aspartyl protease</fullName>
    </submittedName>
</protein>
<dbReference type="Pfam" id="PF13650">
    <property type="entry name" value="Asp_protease_2"/>
    <property type="match status" value="2"/>
</dbReference>
<dbReference type="Proteomes" id="UP000320516">
    <property type="component" value="Unassembled WGS sequence"/>
</dbReference>
<keyword evidence="2" id="KW-0378">Hydrolase</keyword>
<dbReference type="PANTHER" id="PTHR12917:SF18">
    <property type="entry name" value="DNA DAMAGE-INDUCIBLE PROTEIN 1-LIKE"/>
    <property type="match status" value="1"/>
</dbReference>
<comment type="caution">
    <text evidence="2">The sequence shown here is derived from an EMBL/GenBank/DDBJ whole genome shotgun (WGS) entry which is preliminary data.</text>
</comment>
<sequence>MRLGKMRGAVFLTAINAILMVAPIGVAWAGASDCKVNKIAELPIKVEHNQPLADGMVNGKPIHVLVDTGAYRTTMTRGAAERLGLDVTLHAAAGVAVGVGGQAAIGSAPVAELSVGNWHTRDLKLEVLDTADVGPGIELILGQDIFGQSDVELDFVGGAIRFFQPTGCEDVPLAYWAETYAEARMKPVAGRRTSNMVRVALNDHEFWAILDTGASSSSVQLRAAHRAGVHEDDPGVIAGAASHGVGKRSIPTWIGTFATFVVGDETVHNVRLRFGDYSAGADPERDGAHDMLLGADFIKTHRIFVANSQDKIFFTNVGHPIFTPLPKTPETAAKAPETGKPAED</sequence>
<keyword evidence="2" id="KW-0645">Protease</keyword>
<name>A0A560KGU8_9PROT</name>
<evidence type="ECO:0000313" key="2">
    <source>
        <dbReference type="EMBL" id="TWB82518.1"/>
    </source>
</evidence>
<accession>A0A560KGU8</accession>
<proteinExistence type="predicted"/>
<dbReference type="Gene3D" id="2.40.70.10">
    <property type="entry name" value="Acid Proteases"/>
    <property type="match status" value="2"/>
</dbReference>